<evidence type="ECO:0000313" key="13">
    <source>
        <dbReference type="Proteomes" id="UP000223968"/>
    </source>
</evidence>
<keyword evidence="4" id="KW-0496">Mitochondrion</keyword>
<dbReference type="PANTHER" id="PTHR48277">
    <property type="entry name" value="MITOCHONDRIAL RIBOSOMAL PROTEIN S5"/>
    <property type="match status" value="1"/>
</dbReference>
<dbReference type="GO" id="GO:0005763">
    <property type="term" value="C:mitochondrial small ribosomal subunit"/>
    <property type="evidence" value="ECO:0007669"/>
    <property type="project" value="UniProtKB-ARBA"/>
</dbReference>
<dbReference type="InterPro" id="IPR005324">
    <property type="entry name" value="Ribosomal_uS5_C"/>
</dbReference>
<evidence type="ECO:0000256" key="9">
    <source>
        <dbReference type="RuleBase" id="RU003823"/>
    </source>
</evidence>
<accession>A0A2B7WYT4</accession>
<dbReference type="Proteomes" id="UP000223968">
    <property type="component" value="Unassembled WGS sequence"/>
</dbReference>
<evidence type="ECO:0000256" key="1">
    <source>
        <dbReference type="ARBA" id="ARBA00004173"/>
    </source>
</evidence>
<dbReference type="STRING" id="1447875.A0A2B7WYT4"/>
<dbReference type="GO" id="GO:0003735">
    <property type="term" value="F:structural constituent of ribosome"/>
    <property type="evidence" value="ECO:0007669"/>
    <property type="project" value="UniProtKB-UniRule"/>
</dbReference>
<evidence type="ECO:0000313" key="12">
    <source>
        <dbReference type="EMBL" id="PGH01769.1"/>
    </source>
</evidence>
<dbReference type="Gene3D" id="3.30.230.10">
    <property type="match status" value="1"/>
</dbReference>
<organism evidence="12 13">
    <name type="scientific">Helicocarpus griseus UAMH5409</name>
    <dbReference type="NCBI Taxonomy" id="1447875"/>
    <lineage>
        <taxon>Eukaryota</taxon>
        <taxon>Fungi</taxon>
        <taxon>Dikarya</taxon>
        <taxon>Ascomycota</taxon>
        <taxon>Pezizomycotina</taxon>
        <taxon>Eurotiomycetes</taxon>
        <taxon>Eurotiomycetidae</taxon>
        <taxon>Onygenales</taxon>
        <taxon>Ajellomycetaceae</taxon>
        <taxon>Helicocarpus</taxon>
    </lineage>
</organism>
<protein>
    <recommendedName>
        <fullName evidence="7">Small ribosomal subunit protein uS5m</fullName>
    </recommendedName>
</protein>
<dbReference type="FunFam" id="3.30.230.10:FF:000041">
    <property type="entry name" value="37S ribosomal protein S5"/>
    <property type="match status" value="1"/>
</dbReference>
<sequence>MSLARPARCLFCSSPSAPLTSIPRRQLHQSAVQYAGQRPGKTLSFQRKSKKGEPLPPKKVTLWPRMFKPYSEAEKKRLAEEYTPEQIAAIEAGEKSIEAGDLADQFEQKDSSWSFRYLDDFSTVEPVVDHHIRRPMTKSVPIPRMKTEEELMNEVAEYLENMSEHDAEHNPEKVFDFMDKMDIAKDPVDEASSLVPDITQPYETVDNIGGGPNLQLRREDMKRLSQNPNILEAEDPDFQLDYEKVSRATGWPVDMLKGLMVKSLVQRMVVNQTRLGKIRSASVLAVAGNGRGLLGIGEGKSREFGEALVQAQARAIRNMQPVLRYEERTIYGDVRGKVGATELILMHRPPGFGLRCQSHIWEMCRAAGIRDLAARVTRARNPMNTVKAAYEALLRQKDPEDIARARGRKLVDVRKVYYAGAQ</sequence>
<evidence type="ECO:0000256" key="6">
    <source>
        <dbReference type="ARBA" id="ARBA00037226"/>
    </source>
</evidence>
<dbReference type="OrthoDB" id="309483at2759"/>
<proteinExistence type="inferred from homology"/>
<gene>
    <name evidence="12" type="ORF">AJ79_07817</name>
</gene>
<comment type="similarity">
    <text evidence="2 9">Belongs to the universal ribosomal protein uS5 family.</text>
</comment>
<dbReference type="InterPro" id="IPR020568">
    <property type="entry name" value="Ribosomal_Su5_D2-typ_SF"/>
</dbReference>
<dbReference type="Pfam" id="PF03719">
    <property type="entry name" value="Ribosomal_S5_C"/>
    <property type="match status" value="1"/>
</dbReference>
<evidence type="ECO:0000256" key="5">
    <source>
        <dbReference type="ARBA" id="ARBA00023274"/>
    </source>
</evidence>
<dbReference type="InterPro" id="IPR000851">
    <property type="entry name" value="Ribosomal_uS5"/>
</dbReference>
<evidence type="ECO:0000256" key="10">
    <source>
        <dbReference type="SAM" id="MobiDB-lite"/>
    </source>
</evidence>
<keyword evidence="3 8" id="KW-0689">Ribosomal protein</keyword>
<dbReference type="Pfam" id="PF00333">
    <property type="entry name" value="Ribosomal_S5"/>
    <property type="match status" value="1"/>
</dbReference>
<name>A0A2B7WYT4_9EURO</name>
<dbReference type="GO" id="GO:0003723">
    <property type="term" value="F:RNA binding"/>
    <property type="evidence" value="ECO:0007669"/>
    <property type="project" value="InterPro"/>
</dbReference>
<dbReference type="FunFam" id="3.30.160.20:FF:000022">
    <property type="entry name" value="28S ribosomal protein S5, mitochondrial"/>
    <property type="match status" value="1"/>
</dbReference>
<feature type="region of interest" description="Disordered" evidence="10">
    <location>
        <begin position="36"/>
        <end position="58"/>
    </location>
</feature>
<dbReference type="EMBL" id="PDNB01000167">
    <property type="protein sequence ID" value="PGH01769.1"/>
    <property type="molecule type" value="Genomic_DNA"/>
</dbReference>
<reference evidence="12 13" key="1">
    <citation type="submission" date="2017-10" db="EMBL/GenBank/DDBJ databases">
        <title>Comparative genomics in systemic dimorphic fungi from Ajellomycetaceae.</title>
        <authorList>
            <person name="Munoz J.F."/>
            <person name="Mcewen J.G."/>
            <person name="Clay O.K."/>
            <person name="Cuomo C.A."/>
        </authorList>
    </citation>
    <scope>NUCLEOTIDE SEQUENCE [LARGE SCALE GENOMIC DNA]</scope>
    <source>
        <strain evidence="12 13">UAMH5409</strain>
    </source>
</reference>
<evidence type="ECO:0000259" key="11">
    <source>
        <dbReference type="PROSITE" id="PS50881"/>
    </source>
</evidence>
<feature type="domain" description="S5 DRBM" evidence="11">
    <location>
        <begin position="259"/>
        <end position="322"/>
    </location>
</feature>
<comment type="caution">
    <text evidence="12">The sequence shown here is derived from an EMBL/GenBank/DDBJ whole genome shotgun (WGS) entry which is preliminary data.</text>
</comment>
<evidence type="ECO:0000256" key="4">
    <source>
        <dbReference type="ARBA" id="ARBA00023128"/>
    </source>
</evidence>
<evidence type="ECO:0000256" key="8">
    <source>
        <dbReference type="PROSITE-ProRule" id="PRU00268"/>
    </source>
</evidence>
<keyword evidence="13" id="KW-1185">Reference proteome</keyword>
<evidence type="ECO:0000256" key="2">
    <source>
        <dbReference type="ARBA" id="ARBA00008945"/>
    </source>
</evidence>
<dbReference type="AlphaFoldDB" id="A0A2B7WYT4"/>
<evidence type="ECO:0000256" key="7">
    <source>
        <dbReference type="ARBA" id="ARBA00039335"/>
    </source>
</evidence>
<dbReference type="PANTHER" id="PTHR48277:SF1">
    <property type="entry name" value="MITOCHONDRIAL RIBOSOMAL PROTEIN S5"/>
    <property type="match status" value="1"/>
</dbReference>
<dbReference type="InterPro" id="IPR014721">
    <property type="entry name" value="Ribsml_uS5_D2-typ_fold_subgr"/>
</dbReference>
<comment type="subcellular location">
    <subcellularLocation>
        <location evidence="1">Mitochondrion</location>
    </subcellularLocation>
</comment>
<dbReference type="SUPFAM" id="SSF54768">
    <property type="entry name" value="dsRNA-binding domain-like"/>
    <property type="match status" value="1"/>
</dbReference>
<dbReference type="Gene3D" id="3.30.160.20">
    <property type="match status" value="1"/>
</dbReference>
<dbReference type="InterPro" id="IPR013810">
    <property type="entry name" value="Ribosomal_uS5_N"/>
</dbReference>
<dbReference type="SUPFAM" id="SSF54211">
    <property type="entry name" value="Ribosomal protein S5 domain 2-like"/>
    <property type="match status" value="1"/>
</dbReference>
<keyword evidence="5 8" id="KW-0687">Ribonucleoprotein</keyword>
<evidence type="ECO:0000256" key="3">
    <source>
        <dbReference type="ARBA" id="ARBA00022980"/>
    </source>
</evidence>
<dbReference type="GO" id="GO:0006412">
    <property type="term" value="P:translation"/>
    <property type="evidence" value="ECO:0007669"/>
    <property type="project" value="InterPro"/>
</dbReference>
<comment type="function">
    <text evidence="6">Component of the mitochondrial ribosome (mitoribosome), a dedicated translation machinery responsible for the synthesis of mitochondrial genome-encoded proteins, including at least some of the essential transmembrane subunits of the mitochondrial respiratory chain. The mitoribosomes are attached to the mitochondrial inner membrane and translation products are cotranslationally integrated into the membrane.</text>
</comment>
<dbReference type="PROSITE" id="PS50881">
    <property type="entry name" value="S5_DSRBD"/>
    <property type="match status" value="1"/>
</dbReference>